<organism evidence="3 4">
    <name type="scientific">Micromonospora harpali</name>
    <dbReference type="NCBI Taxonomy" id="1490225"/>
    <lineage>
        <taxon>Bacteria</taxon>
        <taxon>Bacillati</taxon>
        <taxon>Actinomycetota</taxon>
        <taxon>Actinomycetes</taxon>
        <taxon>Micromonosporales</taxon>
        <taxon>Micromonosporaceae</taxon>
        <taxon>Micromonospora</taxon>
    </lineage>
</organism>
<dbReference type="Pfam" id="PF00005">
    <property type="entry name" value="ABC_tran"/>
    <property type="match status" value="1"/>
</dbReference>
<keyword evidence="4" id="KW-1185">Reference proteome</keyword>
<feature type="region of interest" description="Disordered" evidence="1">
    <location>
        <begin position="77"/>
        <end position="102"/>
    </location>
</feature>
<evidence type="ECO:0000256" key="1">
    <source>
        <dbReference type="SAM" id="MobiDB-lite"/>
    </source>
</evidence>
<keyword evidence="3" id="KW-0547">Nucleotide-binding</keyword>
<dbReference type="InterPro" id="IPR039421">
    <property type="entry name" value="Type_1_exporter"/>
</dbReference>
<feature type="non-terminal residue" evidence="3">
    <location>
        <position position="1"/>
    </location>
</feature>
<reference evidence="4" key="1">
    <citation type="journal article" date="2019" name="Int. J. Syst. Evol. Microbiol.">
        <title>The Global Catalogue of Microorganisms (GCM) 10K type strain sequencing project: providing services to taxonomists for standard genome sequencing and annotation.</title>
        <authorList>
            <consortium name="The Broad Institute Genomics Platform"/>
            <consortium name="The Broad Institute Genome Sequencing Center for Infectious Disease"/>
            <person name="Wu L."/>
            <person name="Ma J."/>
        </authorList>
    </citation>
    <scope>NUCLEOTIDE SEQUENCE [LARGE SCALE GENOMIC DNA]</scope>
    <source>
        <strain evidence="4">CGMCC 4.7173</strain>
    </source>
</reference>
<comment type="caution">
    <text evidence="3">The sequence shown here is derived from an EMBL/GenBank/DDBJ whole genome shotgun (WGS) entry which is preliminary data.</text>
</comment>
<dbReference type="Proteomes" id="UP001596207">
    <property type="component" value="Unassembled WGS sequence"/>
</dbReference>
<sequence length="269" mass="27395">LVVPPGRLVGVAVVDPAAVVALADQLGGYVASDVTWGDVPLAGVDLDDVRARNLVADHDSHLFAGTLREILRGRAAGGNARPATAGDDAAGTGPARDEAPGDDADIRAALHAAPAQDVADALPDGLDTPIGARARTLSGGQRQRVRLARALLAEPEVLILVDPTSAVDAHTEARIAQRLREARAGRTTIVLATSPLVLGHADTVAHLSAGRIVATGTHADLLARDPGYRALVSRTGGTADGEHGESVEGRTAEGTAAGDEAVEAGRARR</sequence>
<dbReference type="GO" id="GO:0005524">
    <property type="term" value="F:ATP binding"/>
    <property type="evidence" value="ECO:0007669"/>
    <property type="project" value="UniProtKB-KW"/>
</dbReference>
<evidence type="ECO:0000313" key="4">
    <source>
        <dbReference type="Proteomes" id="UP001596207"/>
    </source>
</evidence>
<dbReference type="SUPFAM" id="SSF52540">
    <property type="entry name" value="P-loop containing nucleoside triphosphate hydrolases"/>
    <property type="match status" value="1"/>
</dbReference>
<accession>A0ABW1HUL5</accession>
<dbReference type="Gene3D" id="3.40.50.300">
    <property type="entry name" value="P-loop containing nucleotide triphosphate hydrolases"/>
    <property type="match status" value="1"/>
</dbReference>
<keyword evidence="3" id="KW-0067">ATP-binding</keyword>
<feature type="region of interest" description="Disordered" evidence="1">
    <location>
        <begin position="233"/>
        <end position="269"/>
    </location>
</feature>
<feature type="compositionally biased region" description="Low complexity" evidence="1">
    <location>
        <begin position="77"/>
        <end position="94"/>
    </location>
</feature>
<gene>
    <name evidence="3" type="ORF">ACFPZ4_26910</name>
</gene>
<evidence type="ECO:0000313" key="3">
    <source>
        <dbReference type="EMBL" id="MFC5945091.1"/>
    </source>
</evidence>
<dbReference type="PROSITE" id="PS50893">
    <property type="entry name" value="ABC_TRANSPORTER_2"/>
    <property type="match status" value="1"/>
</dbReference>
<evidence type="ECO:0000259" key="2">
    <source>
        <dbReference type="PROSITE" id="PS50893"/>
    </source>
</evidence>
<dbReference type="PANTHER" id="PTHR43394:SF1">
    <property type="entry name" value="ATP-BINDING CASSETTE SUB-FAMILY B MEMBER 10, MITOCHONDRIAL"/>
    <property type="match status" value="1"/>
</dbReference>
<dbReference type="RefSeq" id="WP_377537842.1">
    <property type="nucleotide sequence ID" value="NZ_JBHSQQ010000258.1"/>
</dbReference>
<feature type="compositionally biased region" description="Basic and acidic residues" evidence="1">
    <location>
        <begin position="240"/>
        <end position="251"/>
    </location>
</feature>
<dbReference type="InterPro" id="IPR017871">
    <property type="entry name" value="ABC_transporter-like_CS"/>
</dbReference>
<dbReference type="EMBL" id="JBHSQQ010000258">
    <property type="protein sequence ID" value="MFC5945091.1"/>
    <property type="molecule type" value="Genomic_DNA"/>
</dbReference>
<feature type="domain" description="ABC transporter" evidence="2">
    <location>
        <begin position="6"/>
        <end position="234"/>
    </location>
</feature>
<protein>
    <submittedName>
        <fullName evidence="3">ATP-binding cassette domain-containing protein</fullName>
    </submittedName>
</protein>
<proteinExistence type="predicted"/>
<name>A0ABW1HUL5_9ACTN</name>
<dbReference type="InterPro" id="IPR027417">
    <property type="entry name" value="P-loop_NTPase"/>
</dbReference>
<dbReference type="PANTHER" id="PTHR43394">
    <property type="entry name" value="ATP-DEPENDENT PERMEASE MDL1, MITOCHONDRIAL"/>
    <property type="match status" value="1"/>
</dbReference>
<dbReference type="PROSITE" id="PS00211">
    <property type="entry name" value="ABC_TRANSPORTER_1"/>
    <property type="match status" value="1"/>
</dbReference>
<dbReference type="InterPro" id="IPR003439">
    <property type="entry name" value="ABC_transporter-like_ATP-bd"/>
</dbReference>